<feature type="compositionally biased region" description="Polar residues" evidence="8">
    <location>
        <begin position="547"/>
        <end position="559"/>
    </location>
</feature>
<dbReference type="EMBL" id="JAPDMZ010000484">
    <property type="protein sequence ID" value="KAK0542617.1"/>
    <property type="molecule type" value="Genomic_DNA"/>
</dbReference>
<dbReference type="GO" id="GO:0005634">
    <property type="term" value="C:nucleus"/>
    <property type="evidence" value="ECO:0007669"/>
    <property type="project" value="TreeGrafter"/>
</dbReference>
<sequence>MPAACVSTCEECSQRAKYTCPSCGAHTCSLPCTKQHKAKTCVKDADVPASNTSSGSKVKSASPSTSSRRPLPAKRKAHDFIPLAEYGEQDLLSDYKFLSQVSRVAEQAGRDLLRSRVVRAGARGSVVPLTNAAQNALGAVASAAAIPGLKNDFNQQPPNQPMSPAQQRLEALKKQLAYRKIPVMFLPENMGRRKLNQSSWRGREKEMTFTVEVKFPFSLRSVKGKGKALDAAPSSDGASNIQEATKWNQTSFVIPLASGSAGILNLLGSQVLQKGGVDSSHFTRSGKRRRKDKPQDASSDAAKEISWATVDAAFWAELGLRPDEDALAEGTDGDSSTFFPTGTHFLIPLFPIKLRNESSLKYLQWYARHGKAAEEEEARRREAGEENGTADKCGAALDPSTGERTRDNGWATVQQHRDLNRAQSQAQQEVTPIMPTEYAYDPSWYDYGSAYAYGQEAYAYSYGYDGYGHAYGYYPSYQQPAAPVAAVPTPLFSASLLQSLSQKVDNIQQQRNQPQWNDQGHTLIGDAQDHAPAVVMHSDAMDALPANQDSTTAPSTVQPEPNARSEKPAPEQPKKTFLEVESDTELTVEEVLRKIPWGWGLVEFPTVEIWPETEYKSELDQGRIQVLPLRDSSTEAGDNLKGAAEKVPQQDTAQPQSSTSGQAGSQSAAAATQGENAPAAPPTTSSSVQFKSMSHTGPINGGRIGNRQAAVTLVSYGSSDEDESDDDDDGPPEEISTKPQAPAHVEEAATAKLNTTTEPSADESERQVEAPTEETAESTTAEAETEKQDEEMEAEHPSAGGGSLAALAQQLGWGAQTKP</sequence>
<evidence type="ECO:0000313" key="11">
    <source>
        <dbReference type="Proteomes" id="UP001176517"/>
    </source>
</evidence>
<feature type="compositionally biased region" description="Low complexity" evidence="8">
    <location>
        <begin position="652"/>
        <end position="674"/>
    </location>
</feature>
<evidence type="ECO:0000259" key="9">
    <source>
        <dbReference type="PROSITE" id="PS51083"/>
    </source>
</evidence>
<dbReference type="Pfam" id="PF04438">
    <property type="entry name" value="zf-HIT"/>
    <property type="match status" value="1"/>
</dbReference>
<dbReference type="InterPro" id="IPR007529">
    <property type="entry name" value="Znf_HIT"/>
</dbReference>
<feature type="region of interest" description="Disordered" evidence="8">
    <location>
        <begin position="376"/>
        <end position="407"/>
    </location>
</feature>
<evidence type="ECO:0000256" key="2">
    <source>
        <dbReference type="ARBA" id="ARBA00022723"/>
    </source>
</evidence>
<gene>
    <name evidence="10" type="primary">BCD1</name>
    <name evidence="10" type="ORF">OC846_006683</name>
</gene>
<dbReference type="PANTHER" id="PTHR13483:SF3">
    <property type="entry name" value="BOX C_D SNORNA PROTEIN 1"/>
    <property type="match status" value="1"/>
</dbReference>
<comment type="function">
    <text evidence="5">Required for box C/D snoRNAs accumulation involved in snoRNA processing, snoRNA transport to the nucleolus and ribosome biogenesis.</text>
</comment>
<keyword evidence="4" id="KW-0862">Zinc</keyword>
<feature type="region of interest" description="Disordered" evidence="8">
    <location>
        <begin position="545"/>
        <end position="581"/>
    </location>
</feature>
<feature type="compositionally biased region" description="Low complexity" evidence="8">
    <location>
        <begin position="49"/>
        <end position="70"/>
    </location>
</feature>
<feature type="compositionally biased region" description="Polar residues" evidence="8">
    <location>
        <begin position="682"/>
        <end position="697"/>
    </location>
</feature>
<dbReference type="GO" id="GO:0048254">
    <property type="term" value="P:snoRNA localization"/>
    <property type="evidence" value="ECO:0007669"/>
    <property type="project" value="TreeGrafter"/>
</dbReference>
<evidence type="ECO:0000313" key="10">
    <source>
        <dbReference type="EMBL" id="KAK0542617.1"/>
    </source>
</evidence>
<feature type="region of interest" description="Disordered" evidence="8">
    <location>
        <begin position="276"/>
        <end position="303"/>
    </location>
</feature>
<dbReference type="PROSITE" id="PS51083">
    <property type="entry name" value="ZF_HIT"/>
    <property type="match status" value="1"/>
</dbReference>
<dbReference type="Proteomes" id="UP001176517">
    <property type="component" value="Unassembled WGS sequence"/>
</dbReference>
<evidence type="ECO:0000256" key="5">
    <source>
        <dbReference type="ARBA" id="ARBA00049598"/>
    </source>
</evidence>
<dbReference type="InterPro" id="IPR057721">
    <property type="entry name" value="BCD1_alpha/beta"/>
</dbReference>
<evidence type="ECO:0000256" key="3">
    <source>
        <dbReference type="ARBA" id="ARBA00022771"/>
    </source>
</evidence>
<keyword evidence="2" id="KW-0479">Metal-binding</keyword>
<dbReference type="GO" id="GO:0000492">
    <property type="term" value="P:box C/D snoRNP assembly"/>
    <property type="evidence" value="ECO:0007669"/>
    <property type="project" value="TreeGrafter"/>
</dbReference>
<accession>A0AAN6GID7</accession>
<keyword evidence="1" id="KW-0597">Phosphoprotein</keyword>
<evidence type="ECO:0000256" key="7">
    <source>
        <dbReference type="PROSITE-ProRule" id="PRU00453"/>
    </source>
</evidence>
<dbReference type="GO" id="GO:0000463">
    <property type="term" value="P:maturation of LSU-rRNA from tricistronic rRNA transcript (SSU-rRNA, 5.8S rRNA, LSU-rRNA)"/>
    <property type="evidence" value="ECO:0007669"/>
    <property type="project" value="TreeGrafter"/>
</dbReference>
<proteinExistence type="inferred from homology"/>
<dbReference type="Gene3D" id="3.30.60.190">
    <property type="match status" value="1"/>
</dbReference>
<protein>
    <submittedName>
        <fullName evidence="10">Box C/D snoRNA accumulation</fullName>
    </submittedName>
</protein>
<dbReference type="Pfam" id="PF25790">
    <property type="entry name" value="BCD1"/>
    <property type="match status" value="1"/>
</dbReference>
<dbReference type="GO" id="GO:0070761">
    <property type="term" value="C:pre-snoRNP complex"/>
    <property type="evidence" value="ECO:0007669"/>
    <property type="project" value="TreeGrafter"/>
</dbReference>
<dbReference type="PANTHER" id="PTHR13483">
    <property type="entry name" value="BOX C_D SNORNA PROTEIN 1-RELATED"/>
    <property type="match status" value="1"/>
</dbReference>
<evidence type="ECO:0000256" key="8">
    <source>
        <dbReference type="SAM" id="MobiDB-lite"/>
    </source>
</evidence>
<organism evidence="10 11">
    <name type="scientific">Tilletia horrida</name>
    <dbReference type="NCBI Taxonomy" id="155126"/>
    <lineage>
        <taxon>Eukaryota</taxon>
        <taxon>Fungi</taxon>
        <taxon>Dikarya</taxon>
        <taxon>Basidiomycota</taxon>
        <taxon>Ustilaginomycotina</taxon>
        <taxon>Exobasidiomycetes</taxon>
        <taxon>Tilletiales</taxon>
        <taxon>Tilletiaceae</taxon>
        <taxon>Tilletia</taxon>
    </lineage>
</organism>
<feature type="compositionally biased region" description="Basic and acidic residues" evidence="8">
    <location>
        <begin position="563"/>
        <end position="578"/>
    </location>
</feature>
<reference evidence="10" key="1">
    <citation type="journal article" date="2023" name="PhytoFront">
        <title>Draft Genome Resources of Seven Strains of Tilletia horrida, Causal Agent of Kernel Smut of Rice.</title>
        <authorList>
            <person name="Khanal S."/>
            <person name="Antony Babu S."/>
            <person name="Zhou X.G."/>
        </authorList>
    </citation>
    <scope>NUCLEOTIDE SEQUENCE</scope>
    <source>
        <strain evidence="10">TX6</strain>
    </source>
</reference>
<keyword evidence="11" id="KW-1185">Reference proteome</keyword>
<evidence type="ECO:0000256" key="6">
    <source>
        <dbReference type="ARBA" id="ARBA00049654"/>
    </source>
</evidence>
<feature type="domain" description="HIT-type" evidence="9">
    <location>
        <begin position="9"/>
        <end position="41"/>
    </location>
</feature>
<comment type="similarity">
    <text evidence="6">Belongs to the BCD1 family.</text>
</comment>
<feature type="region of interest" description="Disordered" evidence="8">
    <location>
        <begin position="46"/>
        <end position="74"/>
    </location>
</feature>
<dbReference type="InterPro" id="IPR051639">
    <property type="entry name" value="BCD1"/>
</dbReference>
<evidence type="ECO:0000256" key="1">
    <source>
        <dbReference type="ARBA" id="ARBA00022553"/>
    </source>
</evidence>
<evidence type="ECO:0000256" key="4">
    <source>
        <dbReference type="ARBA" id="ARBA00022833"/>
    </source>
</evidence>
<dbReference type="SUPFAM" id="SSF144232">
    <property type="entry name" value="HIT/MYND zinc finger-like"/>
    <property type="match status" value="1"/>
</dbReference>
<feature type="region of interest" description="Disordered" evidence="8">
    <location>
        <begin position="633"/>
        <end position="819"/>
    </location>
</feature>
<dbReference type="CDD" id="cd23023">
    <property type="entry name" value="zf-HIT_BCD1"/>
    <property type="match status" value="1"/>
</dbReference>
<dbReference type="AlphaFoldDB" id="A0AAN6GID7"/>
<comment type="caution">
    <text evidence="10">The sequence shown here is derived from an EMBL/GenBank/DDBJ whole genome shotgun (WGS) entry which is preliminary data.</text>
</comment>
<feature type="compositionally biased region" description="Low complexity" evidence="8">
    <location>
        <begin position="804"/>
        <end position="819"/>
    </location>
</feature>
<dbReference type="GO" id="GO:0008270">
    <property type="term" value="F:zinc ion binding"/>
    <property type="evidence" value="ECO:0007669"/>
    <property type="project" value="UniProtKB-UniRule"/>
</dbReference>
<keyword evidence="3 7" id="KW-0863">Zinc-finger</keyword>
<name>A0AAN6GID7_9BASI</name>
<feature type="compositionally biased region" description="Acidic residues" evidence="8">
    <location>
        <begin position="719"/>
        <end position="732"/>
    </location>
</feature>